<sequence length="227" mass="23424">MHDRFIRASAAATVVAIGAIAAFISYRHAYGVAIAHGETGTTGRLLPLTIDGLVFVASLVLLDAARRRVSAPVLARVALALGIGATVAVNVLHGIAHGPIGAIIAAWPAVTLVVVVELLMGMIRLGRAEAAPRALTWWPPFPTVPVAAPAGVVANGRDRQGPLVNGDVSEPAEDDGPADPEVIATARDRFAEVLAAGAVPSVRAVRREMRVGYPRAVAIREALAEGA</sequence>
<accession>A0ABW1A6W4</accession>
<feature type="transmembrane region" description="Helical" evidence="1">
    <location>
        <begin position="45"/>
        <end position="65"/>
    </location>
</feature>
<keyword evidence="1" id="KW-0472">Membrane</keyword>
<evidence type="ECO:0000313" key="2">
    <source>
        <dbReference type="EMBL" id="MFC5748895.1"/>
    </source>
</evidence>
<reference evidence="3" key="1">
    <citation type="journal article" date="2019" name="Int. J. Syst. Evol. Microbiol.">
        <title>The Global Catalogue of Microorganisms (GCM) 10K type strain sequencing project: providing services to taxonomists for standard genome sequencing and annotation.</title>
        <authorList>
            <consortium name="The Broad Institute Genomics Platform"/>
            <consortium name="The Broad Institute Genome Sequencing Center for Infectious Disease"/>
            <person name="Wu L."/>
            <person name="Ma J."/>
        </authorList>
    </citation>
    <scope>NUCLEOTIDE SEQUENCE [LARGE SCALE GENOMIC DNA]</scope>
    <source>
        <strain evidence="3">KCTC 42087</strain>
    </source>
</reference>
<dbReference type="RefSeq" id="WP_378284593.1">
    <property type="nucleotide sequence ID" value="NZ_JBHSON010000037.1"/>
</dbReference>
<evidence type="ECO:0000313" key="3">
    <source>
        <dbReference type="Proteomes" id="UP001596074"/>
    </source>
</evidence>
<keyword evidence="1" id="KW-0812">Transmembrane</keyword>
<proteinExistence type="predicted"/>
<dbReference type="InterPro" id="IPR021235">
    <property type="entry name" value="DUF2637"/>
</dbReference>
<dbReference type="EMBL" id="JBHSON010000037">
    <property type="protein sequence ID" value="MFC5748895.1"/>
    <property type="molecule type" value="Genomic_DNA"/>
</dbReference>
<keyword evidence="1" id="KW-1133">Transmembrane helix</keyword>
<name>A0ABW1A6W4_9ACTN</name>
<feature type="transmembrane region" description="Helical" evidence="1">
    <location>
        <begin position="77"/>
        <end position="96"/>
    </location>
</feature>
<gene>
    <name evidence="2" type="ORF">ACFPZN_25040</name>
</gene>
<comment type="caution">
    <text evidence="2">The sequence shown here is derived from an EMBL/GenBank/DDBJ whole genome shotgun (WGS) entry which is preliminary data.</text>
</comment>
<organism evidence="2 3">
    <name type="scientific">Actinomadura rugatobispora</name>
    <dbReference type="NCBI Taxonomy" id="1994"/>
    <lineage>
        <taxon>Bacteria</taxon>
        <taxon>Bacillati</taxon>
        <taxon>Actinomycetota</taxon>
        <taxon>Actinomycetes</taxon>
        <taxon>Streptosporangiales</taxon>
        <taxon>Thermomonosporaceae</taxon>
        <taxon>Actinomadura</taxon>
    </lineage>
</organism>
<dbReference type="Pfam" id="PF10935">
    <property type="entry name" value="DUF2637"/>
    <property type="match status" value="1"/>
</dbReference>
<protein>
    <submittedName>
        <fullName evidence="2">DUF2637 domain-containing protein</fullName>
    </submittedName>
</protein>
<dbReference type="Proteomes" id="UP001596074">
    <property type="component" value="Unassembled WGS sequence"/>
</dbReference>
<evidence type="ECO:0000256" key="1">
    <source>
        <dbReference type="SAM" id="Phobius"/>
    </source>
</evidence>
<feature type="transmembrane region" description="Helical" evidence="1">
    <location>
        <begin position="102"/>
        <end position="123"/>
    </location>
</feature>
<keyword evidence="3" id="KW-1185">Reference proteome</keyword>